<proteinExistence type="inferred from homology"/>
<dbReference type="InterPro" id="IPR026784">
    <property type="entry name" value="Coact_PPARg"/>
</dbReference>
<protein>
    <submittedName>
        <fullName evidence="2">Putative constitutive coactivator</fullName>
    </submittedName>
</protein>
<evidence type="ECO:0000256" key="1">
    <source>
        <dbReference type="ARBA" id="ARBA00009495"/>
    </source>
</evidence>
<dbReference type="SUPFAM" id="SSF88723">
    <property type="entry name" value="PIN domain-like"/>
    <property type="match status" value="1"/>
</dbReference>
<sequence>MSGLQSFMERDPTVFYKINMVREIDNFRKKTGKTPLLVLHGPCSRQFFGKPNKKKFLTGGQFKLYKKNVDKFVDFFQELDVKIVAFFDGCKIDRMQDRWIQKKRYYIQNSYELLDAIDHNEVNNNRTQLPCNISNFIQSCLKKKCEVIFSTFEESDSEIITYAKKHDALAVFSQDADFVIAQADFMYWSYKDIDYESQTTYVYDRKMLARALGLNVEQLPLLRTMIGNDYVLEPKLQTWFKKLGIRQYKDLSFDRHQKIVKVARQIKNCNNTIDSYRHLSSRAFGTYDDYDIIKISVESYMGIGRDKTTSLSEDFQWNALLMKAVELMQGPRYLVNGVIFDILHKQTFEMNMIYEDFRKPDIPASGLLWRPIRAHIYGILLRDYPFNKTVEEWICHGGDISIPDMVEAILPTGDIEHYKLQDFWDESISTDLTEITWKLFCSSINNNLPVHRVKNINQKCIITALIILFMADKCHMNEEEINAFLMMSALCATNDDVTQYSSAHTNKINTRMLRLSTVFLRGLSTMSLFFNATCFLIPKDYILACNIFDGALLQSLYRDPNSAHSVHYEARILFEDGKRFIDEYKHLF</sequence>
<dbReference type="GO" id="GO:0005634">
    <property type="term" value="C:nucleus"/>
    <property type="evidence" value="ECO:0007669"/>
    <property type="project" value="TreeGrafter"/>
</dbReference>
<organism evidence="2">
    <name type="scientific">Xenopsylla cheopis</name>
    <name type="common">Oriental rat flea</name>
    <name type="synonym">Pulex cheopis</name>
    <dbReference type="NCBI Taxonomy" id="163159"/>
    <lineage>
        <taxon>Eukaryota</taxon>
        <taxon>Metazoa</taxon>
        <taxon>Ecdysozoa</taxon>
        <taxon>Arthropoda</taxon>
        <taxon>Hexapoda</taxon>
        <taxon>Insecta</taxon>
        <taxon>Pterygota</taxon>
        <taxon>Neoptera</taxon>
        <taxon>Endopterygota</taxon>
        <taxon>Siphonaptera</taxon>
        <taxon>Pulicidae</taxon>
        <taxon>Xenopsyllinae</taxon>
        <taxon>Xenopsylla</taxon>
    </lineage>
</organism>
<dbReference type="PANTHER" id="PTHR15976">
    <property type="entry name" value="CONSTITUTIVE COACTIVATOR OF PEROXISOME PROLIFERATOR-ACTIVATED RECEPTOR GAMMA"/>
    <property type="match status" value="1"/>
</dbReference>
<dbReference type="EMBL" id="GIIL01001341">
    <property type="protein sequence ID" value="NOV45067.1"/>
    <property type="molecule type" value="Transcribed_RNA"/>
</dbReference>
<dbReference type="AlphaFoldDB" id="A0A6M2DJN7"/>
<name>A0A6M2DJN7_XENCH</name>
<comment type="similarity">
    <text evidence="1">Belongs to the constitutive coactivator of PPAR-gamma family.</text>
</comment>
<dbReference type="InterPro" id="IPR029060">
    <property type="entry name" value="PIN-like_dom_sf"/>
</dbReference>
<dbReference type="Gene3D" id="3.40.50.1010">
    <property type="entry name" value="5'-nuclease"/>
    <property type="match status" value="1"/>
</dbReference>
<dbReference type="PANTHER" id="PTHR15976:SF17">
    <property type="entry name" value="CONSTITUTIVE COACTIVATOR OF PEROXISOME PROLIFERATOR-ACTIVATED RECEPTOR GAMMA"/>
    <property type="match status" value="1"/>
</dbReference>
<accession>A0A6M2DJN7</accession>
<reference evidence="2" key="1">
    <citation type="submission" date="2020-03" db="EMBL/GenBank/DDBJ databases">
        <title>Transcriptomic Profiling of the Digestive Tract of the Rat Flea, Xenopsylla cheopis, Following Blood Feeding and Infection with Yersinia pestis.</title>
        <authorList>
            <person name="Bland D.M."/>
            <person name="Martens C.A."/>
            <person name="Virtaneva K."/>
            <person name="Kanakabandi K."/>
            <person name="Long D."/>
            <person name="Rosenke R."/>
            <person name="Saturday G.A."/>
            <person name="Hoyt F.H."/>
            <person name="Bruno D.P."/>
            <person name="Ribeiro J.M.C."/>
            <person name="Hinnebusch J."/>
        </authorList>
    </citation>
    <scope>NUCLEOTIDE SEQUENCE</scope>
</reference>
<evidence type="ECO:0000313" key="2">
    <source>
        <dbReference type="EMBL" id="NOV45067.1"/>
    </source>
</evidence>